<sequence length="334" mass="38880">MIYDREESIQLISNTLAHVICNIKLRQKLNDLSLNIHAEDFFTEVFNYVYSANYQNANSNNSNEAYIDLVDHKKQSFVQITTTTSADKIKNSFKIKADPQYKNYTLDIYYLLEKPTPNKTTVTFIKSTYGISNVKNHLLDFGDLLRDISSLSEEKIIELYKLHFTRVKEAYTDEIALQNVIETLVAERKHRYIPLDADFTTIEFEDKIELNNICERLERKLKEGLDYSDLISNLEVSTLSDLRQLTIEQCYREALIQKLRGMRVDYESLKTATTEDLHGIAVSKNVDFNVIIYGLTKDLNSKIYDQSEDFNCDQAIWSILAYFFHICFLGVKEK</sequence>
<reference evidence="2 3" key="1">
    <citation type="submission" date="2019-08" db="EMBL/GenBank/DDBJ databases">
        <title>Draft genome sequencing and comparative genomics of hatchery-associated Vibrios.</title>
        <authorList>
            <person name="Kehlet-Delgado H."/>
            <person name="Mueller R.S."/>
        </authorList>
    </citation>
    <scope>NUCLEOTIDE SEQUENCE [LARGE SCALE GENOMIC DNA]</scope>
    <source>
        <strain evidence="2 3">01-65-5-1</strain>
    </source>
</reference>
<comment type="caution">
    <text evidence="2">The sequence shown here is derived from an EMBL/GenBank/DDBJ whole genome shotgun (WGS) entry which is preliminary data.</text>
</comment>
<dbReference type="Proteomes" id="UP000572722">
    <property type="component" value="Unassembled WGS sequence"/>
</dbReference>
<dbReference type="Pfam" id="PF21941">
    <property type="entry name" value="SMEK_N"/>
    <property type="match status" value="1"/>
</dbReference>
<organism evidence="2 3">
    <name type="scientific">Vibrio tubiashii</name>
    <dbReference type="NCBI Taxonomy" id="29498"/>
    <lineage>
        <taxon>Bacteria</taxon>
        <taxon>Pseudomonadati</taxon>
        <taxon>Pseudomonadota</taxon>
        <taxon>Gammaproteobacteria</taxon>
        <taxon>Vibrionales</taxon>
        <taxon>Vibrionaceae</taxon>
        <taxon>Vibrio</taxon>
        <taxon>Vibrio oreintalis group</taxon>
    </lineage>
</organism>
<dbReference type="RefSeq" id="WP_171320050.1">
    <property type="nucleotide sequence ID" value="NZ_VTXO01000001.1"/>
</dbReference>
<accession>A0AAE5LGD9</accession>
<gene>
    <name evidence="2" type="ORF">F0237_01250</name>
</gene>
<proteinExistence type="predicted"/>
<dbReference type="AlphaFoldDB" id="A0AAE5LGD9"/>
<evidence type="ECO:0000259" key="1">
    <source>
        <dbReference type="Pfam" id="PF21941"/>
    </source>
</evidence>
<dbReference type="NCBIfam" id="NF033859">
    <property type="entry name" value="SMEK_N"/>
    <property type="match status" value="1"/>
</dbReference>
<feature type="domain" description="SMEK" evidence="1">
    <location>
        <begin position="12"/>
        <end position="148"/>
    </location>
</feature>
<dbReference type="EMBL" id="VTXO01000001">
    <property type="protein sequence ID" value="NOI79268.1"/>
    <property type="molecule type" value="Genomic_DNA"/>
</dbReference>
<evidence type="ECO:0000313" key="2">
    <source>
        <dbReference type="EMBL" id="NOI79268.1"/>
    </source>
</evidence>
<evidence type="ECO:0000313" key="3">
    <source>
        <dbReference type="Proteomes" id="UP000572722"/>
    </source>
</evidence>
<protein>
    <submittedName>
        <fullName evidence="2">SMEK domain-containing protein</fullName>
    </submittedName>
</protein>
<dbReference type="InterPro" id="IPR047740">
    <property type="entry name" value="SMEK_dom"/>
</dbReference>
<name>A0AAE5LGD9_9VIBR</name>